<organism evidence="1 2">
    <name type="scientific">Portunus trituberculatus</name>
    <name type="common">Swimming crab</name>
    <name type="synonym">Neptunus trituberculatus</name>
    <dbReference type="NCBI Taxonomy" id="210409"/>
    <lineage>
        <taxon>Eukaryota</taxon>
        <taxon>Metazoa</taxon>
        <taxon>Ecdysozoa</taxon>
        <taxon>Arthropoda</taxon>
        <taxon>Crustacea</taxon>
        <taxon>Multicrustacea</taxon>
        <taxon>Malacostraca</taxon>
        <taxon>Eumalacostraca</taxon>
        <taxon>Eucarida</taxon>
        <taxon>Decapoda</taxon>
        <taxon>Pleocyemata</taxon>
        <taxon>Brachyura</taxon>
        <taxon>Eubrachyura</taxon>
        <taxon>Portunoidea</taxon>
        <taxon>Portunidae</taxon>
        <taxon>Portuninae</taxon>
        <taxon>Portunus</taxon>
    </lineage>
</organism>
<proteinExistence type="predicted"/>
<sequence>MPHFLLRPRCIKLSSSSHSYSVQLSGKLWNSLPASLFLSSYNLTSFKFG</sequence>
<reference evidence="1 2" key="1">
    <citation type="submission" date="2019-05" db="EMBL/GenBank/DDBJ databases">
        <title>Another draft genome of Portunus trituberculatus and its Hox gene families provides insights of decapod evolution.</title>
        <authorList>
            <person name="Jeong J.-H."/>
            <person name="Song I."/>
            <person name="Kim S."/>
            <person name="Choi T."/>
            <person name="Kim D."/>
            <person name="Ryu S."/>
            <person name="Kim W."/>
        </authorList>
    </citation>
    <scope>NUCLEOTIDE SEQUENCE [LARGE SCALE GENOMIC DNA]</scope>
    <source>
        <tissue evidence="1">Muscle</tissue>
    </source>
</reference>
<dbReference type="Proteomes" id="UP000324222">
    <property type="component" value="Unassembled WGS sequence"/>
</dbReference>
<evidence type="ECO:0000313" key="2">
    <source>
        <dbReference type="Proteomes" id="UP000324222"/>
    </source>
</evidence>
<dbReference type="EMBL" id="VSRR010001063">
    <property type="protein sequence ID" value="MPC22221.1"/>
    <property type="molecule type" value="Genomic_DNA"/>
</dbReference>
<evidence type="ECO:0000313" key="1">
    <source>
        <dbReference type="EMBL" id="MPC22221.1"/>
    </source>
</evidence>
<keyword evidence="2" id="KW-1185">Reference proteome</keyword>
<gene>
    <name evidence="1" type="ORF">E2C01_015231</name>
</gene>
<comment type="caution">
    <text evidence="1">The sequence shown here is derived from an EMBL/GenBank/DDBJ whole genome shotgun (WGS) entry which is preliminary data.</text>
</comment>
<accession>A0A5B7DKS6</accession>
<name>A0A5B7DKS6_PORTR</name>
<dbReference type="AlphaFoldDB" id="A0A5B7DKS6"/>
<protein>
    <submittedName>
        <fullName evidence="1">Uncharacterized protein</fullName>
    </submittedName>
</protein>